<dbReference type="Proteomes" id="UP001597542">
    <property type="component" value="Unassembled WGS sequence"/>
</dbReference>
<organism evidence="1 2">
    <name type="scientific">Amycolatopsis albidoflavus</name>
    <dbReference type="NCBI Taxonomy" id="102226"/>
    <lineage>
        <taxon>Bacteria</taxon>
        <taxon>Bacillati</taxon>
        <taxon>Actinomycetota</taxon>
        <taxon>Actinomycetes</taxon>
        <taxon>Pseudonocardiales</taxon>
        <taxon>Pseudonocardiaceae</taxon>
        <taxon>Amycolatopsis</taxon>
    </lineage>
</organism>
<evidence type="ECO:0000313" key="1">
    <source>
        <dbReference type="EMBL" id="MFD2480676.1"/>
    </source>
</evidence>
<dbReference type="RefSeq" id="WP_344285893.1">
    <property type="nucleotide sequence ID" value="NZ_BAAAHV010000023.1"/>
</dbReference>
<keyword evidence="2" id="KW-1185">Reference proteome</keyword>
<reference evidence="2" key="1">
    <citation type="journal article" date="2019" name="Int. J. Syst. Evol. Microbiol.">
        <title>The Global Catalogue of Microorganisms (GCM) 10K type strain sequencing project: providing services to taxonomists for standard genome sequencing and annotation.</title>
        <authorList>
            <consortium name="The Broad Institute Genomics Platform"/>
            <consortium name="The Broad Institute Genome Sequencing Center for Infectious Disease"/>
            <person name="Wu L."/>
            <person name="Ma J."/>
        </authorList>
    </citation>
    <scope>NUCLEOTIDE SEQUENCE [LARGE SCALE GENOMIC DNA]</scope>
    <source>
        <strain evidence="2">CGMCC 4.7638</strain>
    </source>
</reference>
<sequence length="58" mass="6670">MHPFLTEFAADRHDDLLAAAVRFPALRAPARQRLGWWLMELGLRLATPKRREGLLEGM</sequence>
<gene>
    <name evidence="1" type="ORF">ACFSUT_10365</name>
</gene>
<comment type="caution">
    <text evidence="1">The sequence shown here is derived from an EMBL/GenBank/DDBJ whole genome shotgun (WGS) entry which is preliminary data.</text>
</comment>
<proteinExistence type="predicted"/>
<accession>A0ABW5HUT8</accession>
<protein>
    <submittedName>
        <fullName evidence="1">Uncharacterized protein</fullName>
    </submittedName>
</protein>
<evidence type="ECO:0000313" key="2">
    <source>
        <dbReference type="Proteomes" id="UP001597542"/>
    </source>
</evidence>
<dbReference type="EMBL" id="JBHUKQ010000009">
    <property type="protein sequence ID" value="MFD2480676.1"/>
    <property type="molecule type" value="Genomic_DNA"/>
</dbReference>
<name>A0ABW5HUT8_9PSEU</name>